<proteinExistence type="predicted"/>
<evidence type="ECO:0000313" key="3">
    <source>
        <dbReference type="Proteomes" id="UP000644507"/>
    </source>
</evidence>
<sequence>MEEAQSEFASKLEASLSNEDGPGVTAEDLEAHRDSVNAAADKMGGKLGEAIRAVSALEDDSGEDLAKLDEFVEKFVEAIDWSTLEEADDYDERRALLEEYKEFNEQMIAEQKNRPAEVKKALDQINYEGDERRDFETGVRRKLAKIFTPFATIRQCDIEICDSSVRVLNMLEESKGTWEWDTENDQILFENDDDIELFNAEMALFDEFAMKQAEAQSALVEAIR</sequence>
<organism evidence="2 3">
    <name type="scientific">Roseibacillus persicicus</name>
    <dbReference type="NCBI Taxonomy" id="454148"/>
    <lineage>
        <taxon>Bacteria</taxon>
        <taxon>Pseudomonadati</taxon>
        <taxon>Verrucomicrobiota</taxon>
        <taxon>Verrucomicrobiia</taxon>
        <taxon>Verrucomicrobiales</taxon>
        <taxon>Verrucomicrobiaceae</taxon>
        <taxon>Roseibacillus</taxon>
    </lineage>
</organism>
<keyword evidence="3" id="KW-1185">Reference proteome</keyword>
<reference evidence="2" key="2">
    <citation type="submission" date="2020-09" db="EMBL/GenBank/DDBJ databases">
        <authorList>
            <person name="Sun Q."/>
            <person name="Kim S."/>
        </authorList>
    </citation>
    <scope>NUCLEOTIDE SEQUENCE</scope>
    <source>
        <strain evidence="2">KCTC 12988</strain>
    </source>
</reference>
<dbReference type="AlphaFoldDB" id="A0A918TFN3"/>
<dbReference type="Proteomes" id="UP000644507">
    <property type="component" value="Unassembled WGS sequence"/>
</dbReference>
<gene>
    <name evidence="2" type="ORF">GCM10007100_09340</name>
</gene>
<reference evidence="2" key="1">
    <citation type="journal article" date="2014" name="Int. J. Syst. Evol. Microbiol.">
        <title>Complete genome sequence of Corynebacterium casei LMG S-19264T (=DSM 44701T), isolated from a smear-ripened cheese.</title>
        <authorList>
            <consortium name="US DOE Joint Genome Institute (JGI-PGF)"/>
            <person name="Walter F."/>
            <person name="Albersmeier A."/>
            <person name="Kalinowski J."/>
            <person name="Ruckert C."/>
        </authorList>
    </citation>
    <scope>NUCLEOTIDE SEQUENCE</scope>
    <source>
        <strain evidence="2">KCTC 12988</strain>
    </source>
</reference>
<comment type="caution">
    <text evidence="2">The sequence shown here is derived from an EMBL/GenBank/DDBJ whole genome shotgun (WGS) entry which is preliminary data.</text>
</comment>
<dbReference type="EMBL" id="BMXI01000003">
    <property type="protein sequence ID" value="GHC45985.1"/>
    <property type="molecule type" value="Genomic_DNA"/>
</dbReference>
<name>A0A918TFN3_9BACT</name>
<feature type="region of interest" description="Disordered" evidence="1">
    <location>
        <begin position="1"/>
        <end position="33"/>
    </location>
</feature>
<accession>A0A918TFN3</accession>
<evidence type="ECO:0000313" key="2">
    <source>
        <dbReference type="EMBL" id="GHC45985.1"/>
    </source>
</evidence>
<protein>
    <submittedName>
        <fullName evidence="2">Uncharacterized protein</fullName>
    </submittedName>
</protein>
<evidence type="ECO:0000256" key="1">
    <source>
        <dbReference type="SAM" id="MobiDB-lite"/>
    </source>
</evidence>